<feature type="compositionally biased region" description="Polar residues" evidence="1">
    <location>
        <begin position="277"/>
        <end position="293"/>
    </location>
</feature>
<feature type="compositionally biased region" description="Low complexity" evidence="1">
    <location>
        <begin position="331"/>
        <end position="349"/>
    </location>
</feature>
<evidence type="ECO:0000313" key="2">
    <source>
        <dbReference type="Proteomes" id="UP000095280"/>
    </source>
</evidence>
<organism evidence="2 3">
    <name type="scientific">Macrostomum lignano</name>
    <dbReference type="NCBI Taxonomy" id="282301"/>
    <lineage>
        <taxon>Eukaryota</taxon>
        <taxon>Metazoa</taxon>
        <taxon>Spiralia</taxon>
        <taxon>Lophotrochozoa</taxon>
        <taxon>Platyhelminthes</taxon>
        <taxon>Rhabditophora</taxon>
        <taxon>Macrostomorpha</taxon>
        <taxon>Macrostomida</taxon>
        <taxon>Macrostomidae</taxon>
        <taxon>Macrostomum</taxon>
    </lineage>
</organism>
<name>A0A1I8HKF8_9PLAT</name>
<feature type="region of interest" description="Disordered" evidence="1">
    <location>
        <begin position="262"/>
        <end position="351"/>
    </location>
</feature>
<accession>A0A1I8HKF8</accession>
<feature type="compositionally biased region" description="Low complexity" evidence="1">
    <location>
        <begin position="263"/>
        <end position="274"/>
    </location>
</feature>
<keyword evidence="2" id="KW-1185">Reference proteome</keyword>
<feature type="region of interest" description="Disordered" evidence="1">
    <location>
        <begin position="135"/>
        <end position="191"/>
    </location>
</feature>
<dbReference type="Proteomes" id="UP000095280">
    <property type="component" value="Unplaced"/>
</dbReference>
<feature type="compositionally biased region" description="Polar residues" evidence="1">
    <location>
        <begin position="179"/>
        <end position="190"/>
    </location>
</feature>
<feature type="region of interest" description="Disordered" evidence="1">
    <location>
        <begin position="58"/>
        <end position="113"/>
    </location>
</feature>
<sequence length="569" mass="60903">KARLITRQASLITRQASLLITRRASLLITRRVSRITRQTSQPHQASQPYLQTIQCNQPDESQKRQPRQAGRQSQTEHCGSCETRDSGVETSVDLPSQASSNRSSPGQPTAAMHSATVGAEFAAVDGDPIGSLPRRLRDACELPPSPAVGSLDECSSQSSQSRMASWEDRGSASGKVSGDLQQPIGSQKRQQFPLATALATTGGDSFSSYQLGLQQQQQKLASSILISQSMVAKPALLAAYASLLQQGTARAGLQHRMHGLCGQQQQARPSPQAPFDSISNSPANRLFNNQLNSPCPGKPISGLPPAAAPEFRSPAGGVVPFSPHQPPPGFQSPQHQLSQSPRQLQPLNQHQSSGTAASFLPIYFPLTARGLRCQTAARISSSDMQAIFQDSQASIQANNQANSQVNIQAINQVNSQASIQASIQANIQAISQVNSQANIRASNILPSIKANIQASIQANNQANSQVNIQTINQVNIQASIQANIQARIQASIQARIQASIQANIQAISQVNSQANIRASNILPNILANIPANAKVYDIRESCIPDNTLVNTRDIQVKDIQGQSKIRANT</sequence>
<evidence type="ECO:0000313" key="3">
    <source>
        <dbReference type="WBParaSite" id="maker-uti_cns_0006553-snap-gene-0.4-mRNA-1"/>
    </source>
</evidence>
<feature type="compositionally biased region" description="Polar residues" evidence="1">
    <location>
        <begin position="93"/>
        <end position="107"/>
    </location>
</feature>
<reference evidence="3" key="1">
    <citation type="submission" date="2016-11" db="UniProtKB">
        <authorList>
            <consortium name="WormBaseParasite"/>
        </authorList>
    </citation>
    <scope>IDENTIFICATION</scope>
</reference>
<proteinExistence type="predicted"/>
<dbReference type="WBParaSite" id="maker-uti_cns_0006553-snap-gene-0.4-mRNA-1">
    <property type="protein sequence ID" value="maker-uti_cns_0006553-snap-gene-0.4-mRNA-1"/>
    <property type="gene ID" value="maker-uti_cns_0006553-snap-gene-0.4"/>
</dbReference>
<dbReference type="AlphaFoldDB" id="A0A1I8HKF8"/>
<protein>
    <submittedName>
        <fullName evidence="3">Polyhomeotic-like protein 2</fullName>
    </submittedName>
</protein>
<evidence type="ECO:0000256" key="1">
    <source>
        <dbReference type="SAM" id="MobiDB-lite"/>
    </source>
</evidence>